<keyword evidence="4" id="KW-1003">Cell membrane</keyword>
<proteinExistence type="inferred from homology"/>
<comment type="subcellular location">
    <subcellularLocation>
        <location evidence="9">Cell inner membrane</location>
        <topology evidence="9">Multi-pass membrane protein</topology>
    </subcellularLocation>
    <subcellularLocation>
        <location evidence="1">Cell membrane</location>
        <topology evidence="1">Multi-pass membrane protein</topology>
    </subcellularLocation>
</comment>
<dbReference type="GO" id="GO:0015188">
    <property type="term" value="F:L-isoleucine transmembrane transporter activity"/>
    <property type="evidence" value="ECO:0007669"/>
    <property type="project" value="TreeGrafter"/>
</dbReference>
<evidence type="ECO:0000256" key="4">
    <source>
        <dbReference type="ARBA" id="ARBA00022475"/>
    </source>
</evidence>
<evidence type="ECO:0000256" key="7">
    <source>
        <dbReference type="ARBA" id="ARBA00022989"/>
    </source>
</evidence>
<organism evidence="10 11">
    <name type="scientific">Candidatus Paenalcaligenes intestinipullorum</name>
    <dbReference type="NCBI Taxonomy" id="2838718"/>
    <lineage>
        <taxon>Bacteria</taxon>
        <taxon>Pseudomonadati</taxon>
        <taxon>Pseudomonadota</taxon>
        <taxon>Betaproteobacteria</taxon>
        <taxon>Burkholderiales</taxon>
        <taxon>Alcaligenaceae</taxon>
        <taxon>Paenalcaligenes</taxon>
    </lineage>
</organism>
<dbReference type="Proteomes" id="UP000823889">
    <property type="component" value="Unassembled WGS sequence"/>
</dbReference>
<dbReference type="InterPro" id="IPR004685">
    <property type="entry name" value="Brnchd-chn_aa_trnsp_Livcs"/>
</dbReference>
<feature type="transmembrane region" description="Helical" evidence="9">
    <location>
        <begin position="57"/>
        <end position="79"/>
    </location>
</feature>
<reference evidence="10" key="1">
    <citation type="journal article" date="2021" name="PeerJ">
        <title>Extensive microbial diversity within the chicken gut microbiome revealed by metagenomics and culture.</title>
        <authorList>
            <person name="Gilroy R."/>
            <person name="Ravi A."/>
            <person name="Getino M."/>
            <person name="Pursley I."/>
            <person name="Horton D.L."/>
            <person name="Alikhan N.F."/>
            <person name="Baker D."/>
            <person name="Gharbi K."/>
            <person name="Hall N."/>
            <person name="Watson M."/>
            <person name="Adriaenssens E.M."/>
            <person name="Foster-Nyarko E."/>
            <person name="Jarju S."/>
            <person name="Secka A."/>
            <person name="Antonio M."/>
            <person name="Oren A."/>
            <person name="Chaudhuri R.R."/>
            <person name="La Ragione R."/>
            <person name="Hildebrand F."/>
            <person name="Pallen M.J."/>
        </authorList>
    </citation>
    <scope>NUCLEOTIDE SEQUENCE</scope>
    <source>
        <strain evidence="10">9264</strain>
    </source>
</reference>
<feature type="transmembrane region" description="Helical" evidence="9">
    <location>
        <begin position="20"/>
        <end position="45"/>
    </location>
</feature>
<evidence type="ECO:0000256" key="5">
    <source>
        <dbReference type="ARBA" id="ARBA00022692"/>
    </source>
</evidence>
<dbReference type="PANTHER" id="PTHR30588">
    <property type="entry name" value="BRANCHED-CHAIN AMINO ACID TRANSPORT SYSTEM 2 CARRIER PROTEIN"/>
    <property type="match status" value="1"/>
</dbReference>
<keyword evidence="7 9" id="KW-1133">Transmembrane helix</keyword>
<evidence type="ECO:0000256" key="3">
    <source>
        <dbReference type="ARBA" id="ARBA00022448"/>
    </source>
</evidence>
<dbReference type="GO" id="GO:0015190">
    <property type="term" value="F:L-leucine transmembrane transporter activity"/>
    <property type="evidence" value="ECO:0007669"/>
    <property type="project" value="TreeGrafter"/>
</dbReference>
<dbReference type="AlphaFoldDB" id="A0A9D2RHP7"/>
<dbReference type="Pfam" id="PF05525">
    <property type="entry name" value="Branch_AA_trans"/>
    <property type="match status" value="1"/>
</dbReference>
<dbReference type="GO" id="GO:0015818">
    <property type="term" value="P:isoleucine transport"/>
    <property type="evidence" value="ECO:0007669"/>
    <property type="project" value="TreeGrafter"/>
</dbReference>
<evidence type="ECO:0000256" key="2">
    <source>
        <dbReference type="ARBA" id="ARBA00008540"/>
    </source>
</evidence>
<evidence type="ECO:0000256" key="9">
    <source>
        <dbReference type="RuleBase" id="RU362122"/>
    </source>
</evidence>
<keyword evidence="3 9" id="KW-0813">Transport</keyword>
<comment type="function">
    <text evidence="9">Component of the transport system for branched-chain amino acids.</text>
</comment>
<name>A0A9D2RHP7_9BURK</name>
<reference evidence="10" key="2">
    <citation type="submission" date="2021-04" db="EMBL/GenBank/DDBJ databases">
        <authorList>
            <person name="Gilroy R."/>
        </authorList>
    </citation>
    <scope>NUCLEOTIDE SEQUENCE</scope>
    <source>
        <strain evidence="10">9264</strain>
    </source>
</reference>
<feature type="transmembrane region" description="Helical" evidence="9">
    <location>
        <begin position="85"/>
        <end position="107"/>
    </location>
</feature>
<evidence type="ECO:0000256" key="6">
    <source>
        <dbReference type="ARBA" id="ARBA00022970"/>
    </source>
</evidence>
<comment type="caution">
    <text evidence="9">Lacks conserved residue(s) required for the propagation of feature annotation.</text>
</comment>
<evidence type="ECO:0000256" key="8">
    <source>
        <dbReference type="ARBA" id="ARBA00023136"/>
    </source>
</evidence>
<accession>A0A9D2RHP7</accession>
<dbReference type="GO" id="GO:0005886">
    <property type="term" value="C:plasma membrane"/>
    <property type="evidence" value="ECO:0007669"/>
    <property type="project" value="UniProtKB-SubCell"/>
</dbReference>
<sequence length="144" mass="14861">MTTPASPSFSTGTLSIFDVMGLGFMTFAFFLGAGNIIFPPLAGFLAGEQLNAAMLGFLLTAVGLPLITLVAAAIAGGGFTTMARFLPPAVVSLMASLIFIIIGPAFATPRTALVAYEMGLKPFLTDPSQSDLTLFTVGFFGVVL</sequence>
<evidence type="ECO:0000313" key="10">
    <source>
        <dbReference type="EMBL" id="HJD45065.1"/>
    </source>
</evidence>
<keyword evidence="6 9" id="KW-0029">Amino-acid transport</keyword>
<comment type="similarity">
    <text evidence="2 9">Belongs to the branched chain amino acid transporter family.</text>
</comment>
<dbReference type="PANTHER" id="PTHR30588:SF0">
    <property type="entry name" value="BRANCHED-CHAIN AMINO ACID PERMEASE BRNQ"/>
    <property type="match status" value="1"/>
</dbReference>
<gene>
    <name evidence="10" type="ORF">H9906_08590</name>
</gene>
<evidence type="ECO:0000313" key="11">
    <source>
        <dbReference type="Proteomes" id="UP000823889"/>
    </source>
</evidence>
<dbReference type="EMBL" id="DWUQ01000180">
    <property type="protein sequence ID" value="HJD45065.1"/>
    <property type="molecule type" value="Genomic_DNA"/>
</dbReference>
<dbReference type="GO" id="GO:0015820">
    <property type="term" value="P:L-leucine transport"/>
    <property type="evidence" value="ECO:0007669"/>
    <property type="project" value="TreeGrafter"/>
</dbReference>
<evidence type="ECO:0000256" key="1">
    <source>
        <dbReference type="ARBA" id="ARBA00004651"/>
    </source>
</evidence>
<keyword evidence="5 9" id="KW-0812">Transmembrane</keyword>
<protein>
    <recommendedName>
        <fullName evidence="9">Branched-chain amino acid transport system carrier protein</fullName>
    </recommendedName>
</protein>
<feature type="non-terminal residue" evidence="10">
    <location>
        <position position="144"/>
    </location>
</feature>
<dbReference type="GO" id="GO:0005304">
    <property type="term" value="F:L-valine transmembrane transporter activity"/>
    <property type="evidence" value="ECO:0007669"/>
    <property type="project" value="TreeGrafter"/>
</dbReference>
<keyword evidence="8 9" id="KW-0472">Membrane</keyword>
<comment type="caution">
    <text evidence="10">The sequence shown here is derived from an EMBL/GenBank/DDBJ whole genome shotgun (WGS) entry which is preliminary data.</text>
</comment>